<protein>
    <submittedName>
        <fullName evidence="2">Uncharacterized protein</fullName>
    </submittedName>
</protein>
<name>A0AAW7ZDQ7_9FIRM</name>
<comment type="caution">
    <text evidence="2">The sequence shown here is derived from an EMBL/GenBank/DDBJ whole genome shotgun (WGS) entry which is preliminary data.</text>
</comment>
<evidence type="ECO:0000256" key="1">
    <source>
        <dbReference type="SAM" id="Phobius"/>
    </source>
</evidence>
<keyword evidence="3" id="KW-1185">Reference proteome</keyword>
<proteinExistence type="predicted"/>
<dbReference type="EMBL" id="JARPTC010000013">
    <property type="protein sequence ID" value="MDO7787374.1"/>
    <property type="molecule type" value="Genomic_DNA"/>
</dbReference>
<dbReference type="Proteomes" id="UP001172911">
    <property type="component" value="Unassembled WGS sequence"/>
</dbReference>
<sequence length="44" mass="4880">MMTFAGGITGFFWSLVMIIGMALPIILVIWAILTVGVRVIERKN</sequence>
<reference evidence="2" key="1">
    <citation type="journal article" date="2023" name="J. Hazard. Mater.">
        <title>Anaerobic biodegradation of pyrene and benzo[a]pyrene by a new sulfate-reducing Desulforamulus aquiferis strain DSA.</title>
        <authorList>
            <person name="Zhang Z."/>
            <person name="Sun J."/>
            <person name="Gong X."/>
            <person name="Wang C."/>
            <person name="Wang H."/>
        </authorList>
    </citation>
    <scope>NUCLEOTIDE SEQUENCE</scope>
    <source>
        <strain evidence="2">DSA</strain>
    </source>
</reference>
<evidence type="ECO:0000313" key="3">
    <source>
        <dbReference type="Proteomes" id="UP001172911"/>
    </source>
</evidence>
<keyword evidence="1" id="KW-0812">Transmembrane</keyword>
<dbReference type="AlphaFoldDB" id="A0AAW7ZDQ7"/>
<evidence type="ECO:0000313" key="2">
    <source>
        <dbReference type="EMBL" id="MDO7787374.1"/>
    </source>
</evidence>
<organism evidence="2 3">
    <name type="scientific">Desulforamulus aquiferis</name>
    <dbReference type="NCBI Taxonomy" id="1397668"/>
    <lineage>
        <taxon>Bacteria</taxon>
        <taxon>Bacillati</taxon>
        <taxon>Bacillota</taxon>
        <taxon>Clostridia</taxon>
        <taxon>Eubacteriales</taxon>
        <taxon>Peptococcaceae</taxon>
        <taxon>Desulforamulus</taxon>
    </lineage>
</organism>
<gene>
    <name evidence="2" type="ORF">P6N53_09100</name>
</gene>
<keyword evidence="1" id="KW-0472">Membrane</keyword>
<feature type="transmembrane region" description="Helical" evidence="1">
    <location>
        <begin position="12"/>
        <end position="40"/>
    </location>
</feature>
<accession>A0AAW7ZDQ7</accession>
<keyword evidence="1" id="KW-1133">Transmembrane helix</keyword>
<reference evidence="2" key="2">
    <citation type="submission" date="2023-03" db="EMBL/GenBank/DDBJ databases">
        <authorList>
            <person name="Zhang Z."/>
        </authorList>
    </citation>
    <scope>NUCLEOTIDE SEQUENCE</scope>
    <source>
        <strain evidence="2">DSA</strain>
    </source>
</reference>
<dbReference type="RefSeq" id="WP_304542519.1">
    <property type="nucleotide sequence ID" value="NZ_JARPTC010000013.1"/>
</dbReference>